<evidence type="ECO:0000313" key="6">
    <source>
        <dbReference type="Proteomes" id="UP000266922"/>
    </source>
</evidence>
<dbReference type="Proteomes" id="UP000266922">
    <property type="component" value="Unassembled WGS sequence"/>
</dbReference>
<proteinExistence type="predicted"/>
<evidence type="ECO:0000313" key="2">
    <source>
        <dbReference type="EMBL" id="KAF6511889.1"/>
    </source>
</evidence>
<dbReference type="GeneID" id="89612664"/>
<protein>
    <submittedName>
        <fullName evidence="2">Acetyltransferase (GNAT family)</fullName>
    </submittedName>
    <submittedName>
        <fullName evidence="4">GNAT family N-acetyltransferase</fullName>
    </submittedName>
</protein>
<dbReference type="InterPro" id="IPR016181">
    <property type="entry name" value="Acyl_CoA_acyltransferase"/>
</dbReference>
<feature type="domain" description="N-acetyltransferase" evidence="1">
    <location>
        <begin position="1"/>
        <end position="164"/>
    </location>
</feature>
<dbReference type="AlphaFoldDB" id="A0A0K9HFF4"/>
<dbReference type="EMBL" id="LQYY01000058">
    <property type="protein sequence ID" value="KYD34170.1"/>
    <property type="molecule type" value="Genomic_DNA"/>
</dbReference>
<dbReference type="Proteomes" id="UP000773850">
    <property type="component" value="Unassembled WGS sequence"/>
</dbReference>
<keyword evidence="4" id="KW-0808">Transferase</keyword>
<evidence type="ECO:0000313" key="7">
    <source>
        <dbReference type="Proteomes" id="UP000773850"/>
    </source>
</evidence>
<gene>
    <name evidence="3" type="ORF">B4114_0738</name>
    <name evidence="4" type="ORF">D9548_08645</name>
    <name evidence="2" type="ORF">GS8_188</name>
</gene>
<reference evidence="2 7" key="2">
    <citation type="submission" date="2016-03" db="EMBL/GenBank/DDBJ databases">
        <title>Spore heat resistance.</title>
        <authorList>
            <person name="Boekhorst J."/>
            <person name="Berendsen E.M."/>
            <person name="Wells-Bennik M.H."/>
            <person name="Kuipers O.P."/>
        </authorList>
    </citation>
    <scope>NUCLEOTIDE SEQUENCE [LARGE SCALE GENOMIC DNA]</scope>
    <source>
        <strain evidence="2 7">GS8</strain>
    </source>
</reference>
<dbReference type="PROSITE" id="PS51186">
    <property type="entry name" value="GNAT"/>
    <property type="match status" value="1"/>
</dbReference>
<organism evidence="4 6">
    <name type="scientific">Geobacillus stearothermophilus</name>
    <name type="common">Bacillus stearothermophilus</name>
    <dbReference type="NCBI Taxonomy" id="1422"/>
    <lineage>
        <taxon>Bacteria</taxon>
        <taxon>Bacillati</taxon>
        <taxon>Bacillota</taxon>
        <taxon>Bacilli</taxon>
        <taxon>Bacillales</taxon>
        <taxon>Anoxybacillaceae</taxon>
        <taxon>Geobacillus</taxon>
    </lineage>
</organism>
<accession>A0A0K9HFF4</accession>
<dbReference type="Gene3D" id="3.40.630.30">
    <property type="match status" value="1"/>
</dbReference>
<dbReference type="PATRIC" id="fig|1422.15.peg.1317"/>
<dbReference type="PANTHER" id="PTHR43415">
    <property type="entry name" value="SPERMIDINE N(1)-ACETYLTRANSFERASE"/>
    <property type="match status" value="1"/>
</dbReference>
<dbReference type="GO" id="GO:0016747">
    <property type="term" value="F:acyltransferase activity, transferring groups other than amino-acyl groups"/>
    <property type="evidence" value="ECO:0007669"/>
    <property type="project" value="InterPro"/>
</dbReference>
<dbReference type="PANTHER" id="PTHR43415:SF3">
    <property type="entry name" value="GNAT-FAMILY ACETYLTRANSFERASE"/>
    <property type="match status" value="1"/>
</dbReference>
<evidence type="ECO:0000313" key="5">
    <source>
        <dbReference type="Proteomes" id="UP000075517"/>
    </source>
</evidence>
<keyword evidence="7" id="KW-1185">Reference proteome</keyword>
<name>A0A0K9HFF4_GEOSE</name>
<evidence type="ECO:0000313" key="4">
    <source>
        <dbReference type="EMBL" id="RLQ13942.1"/>
    </source>
</evidence>
<dbReference type="RefSeq" id="WP_015374232.1">
    <property type="nucleotide sequence ID" value="NZ_JARMRZ010000058.1"/>
</dbReference>
<dbReference type="Proteomes" id="UP000075517">
    <property type="component" value="Unassembled WGS sequence"/>
</dbReference>
<dbReference type="Pfam" id="PF00583">
    <property type="entry name" value="Acetyltransf_1"/>
    <property type="match status" value="1"/>
</dbReference>
<dbReference type="CDD" id="cd04301">
    <property type="entry name" value="NAT_SF"/>
    <property type="match status" value="1"/>
</dbReference>
<dbReference type="EMBL" id="LUCS01000009">
    <property type="protein sequence ID" value="KAF6511889.1"/>
    <property type="molecule type" value="Genomic_DNA"/>
</dbReference>
<comment type="caution">
    <text evidence="4">The sequence shown here is derived from an EMBL/GenBank/DDBJ whole genome shotgun (WGS) entry which is preliminary data.</text>
</comment>
<dbReference type="OrthoDB" id="9773249at2"/>
<dbReference type="SUPFAM" id="SSF55729">
    <property type="entry name" value="Acyl-CoA N-acyltransferases (Nat)"/>
    <property type="match status" value="1"/>
</dbReference>
<dbReference type="InterPro" id="IPR000182">
    <property type="entry name" value="GNAT_dom"/>
</dbReference>
<sequence>MMIRPIEVRDAEHFLELCKKIDESGFMLFEPGERQTTVEQQSKSIERMLSEPNKMIFVAETENKLVGFLAVIGGDVKRNRHSANVVLGVLEDYQGQGIATKLFNKAFEWAKEVGILRLGLTVMKGNDKAFNLYRKMGFVLEGERVQSLRVNGEFVNEYYLYKLL</sequence>
<reference evidence="4 6" key="3">
    <citation type="submission" date="2018-10" db="EMBL/GenBank/DDBJ databases">
        <title>Geobacillus stearothermophilus in processing lines of powdered infant formula.</title>
        <authorList>
            <person name="Rhee M.S."/>
            <person name="Choi I.-G."/>
            <person name="Cho T.J."/>
            <person name="Park B."/>
        </authorList>
    </citation>
    <scope>NUCLEOTIDE SEQUENCE [LARGE SCALE GENOMIC DNA]</scope>
    <source>
        <strain evidence="4 6">FHS-PPGT130</strain>
    </source>
</reference>
<evidence type="ECO:0000259" key="1">
    <source>
        <dbReference type="PROSITE" id="PS51186"/>
    </source>
</evidence>
<dbReference type="EMBL" id="RCTJ01000025">
    <property type="protein sequence ID" value="RLQ13942.1"/>
    <property type="molecule type" value="Genomic_DNA"/>
</dbReference>
<reference evidence="3 5" key="1">
    <citation type="submission" date="2016-01" db="EMBL/GenBank/DDBJ databases">
        <title>Draft Genome Sequences of Seven Thermophilic Sporeformers Isolated from Foods.</title>
        <authorList>
            <person name="Berendsen E.M."/>
            <person name="Wells-Bennik M.H."/>
            <person name="Krawcyk A.O."/>
            <person name="De Jong A."/>
            <person name="Holsappel S."/>
            <person name="Eijlander R.T."/>
            <person name="Kuipers O.P."/>
        </authorList>
    </citation>
    <scope>NUCLEOTIDE SEQUENCE [LARGE SCALE GENOMIC DNA]</scope>
    <source>
        <strain evidence="3 5">B4114</strain>
    </source>
</reference>
<evidence type="ECO:0000313" key="3">
    <source>
        <dbReference type="EMBL" id="KYD34170.1"/>
    </source>
</evidence>